<evidence type="ECO:0000313" key="7">
    <source>
        <dbReference type="Proteomes" id="UP000515203"/>
    </source>
</evidence>
<dbReference type="GO" id="GO:0030833">
    <property type="term" value="P:regulation of actin filament polymerization"/>
    <property type="evidence" value="ECO:0007669"/>
    <property type="project" value="InterPro"/>
</dbReference>
<dbReference type="GO" id="GO:0005885">
    <property type="term" value="C:Arp2/3 protein complex"/>
    <property type="evidence" value="ECO:0007669"/>
    <property type="project" value="InterPro"/>
</dbReference>
<reference evidence="8" key="1">
    <citation type="submission" date="2025-08" db="UniProtKB">
        <authorList>
            <consortium name="RefSeq"/>
        </authorList>
    </citation>
    <scope>IDENTIFICATION</scope>
</reference>
<dbReference type="AlphaFoldDB" id="A0A6P6DCM9"/>
<comment type="function">
    <text evidence="5">Functions as component of the Arp2/3 complex which is involved in regulation of actin polymerization and together with an activating nucleation-promoting factor (NPF) mediates the formation of branched actin networks. Arp2/3 complex plays a critical role in the control of cell morphogenesis via the modulation of cell polarity development.</text>
</comment>
<dbReference type="InterPro" id="IPR036743">
    <property type="entry name" value="ARPC5_sf"/>
</dbReference>
<organism evidence="7 8">
    <name type="scientific">Octodon degus</name>
    <name type="common">Degu</name>
    <name type="synonym">Sciurus degus</name>
    <dbReference type="NCBI Taxonomy" id="10160"/>
    <lineage>
        <taxon>Eukaryota</taxon>
        <taxon>Metazoa</taxon>
        <taxon>Chordata</taxon>
        <taxon>Craniata</taxon>
        <taxon>Vertebrata</taxon>
        <taxon>Euteleostomi</taxon>
        <taxon>Mammalia</taxon>
        <taxon>Eutheria</taxon>
        <taxon>Euarchontoglires</taxon>
        <taxon>Glires</taxon>
        <taxon>Rodentia</taxon>
        <taxon>Hystricomorpha</taxon>
        <taxon>Octodontidae</taxon>
        <taxon>Octodon</taxon>
    </lineage>
</organism>
<dbReference type="RefSeq" id="XP_023557383.1">
    <property type="nucleotide sequence ID" value="XM_023701615.1"/>
</dbReference>
<dbReference type="Pfam" id="PF04699">
    <property type="entry name" value="P16-Arc"/>
    <property type="match status" value="1"/>
</dbReference>
<evidence type="ECO:0000313" key="8">
    <source>
        <dbReference type="RefSeq" id="XP_023557383.1"/>
    </source>
</evidence>
<dbReference type="InParanoid" id="A0A6P6DCM9"/>
<accession>A0A6P6DCM9</accession>
<evidence type="ECO:0000256" key="2">
    <source>
        <dbReference type="ARBA" id="ARBA00006084"/>
    </source>
</evidence>
<keyword evidence="3" id="KW-0963">Cytoplasm</keyword>
<sequence length="296" mass="31093">MLLASPHSSYKVTPASLRRQLQAQCGAKASACPSGHWLSAKVSRNLAGAREADLAAFWGSGGLSGQRSPRSRHLCRCWLLGGPKSSGAGRKPENERSYGAHDARPALAGRPPAQSEDADHSCLGNHRGGPPTPRPRAGTPPTGLFRASASGVDGKWAGGGGCARRWRRCLAAASRPRAGAGAGAGPGGRAQTGGDMLRAFHAALRNSPVNTKNQAVKERAQGVVLKVLTNFKSSEIEQAVQSLDRNGVDLLMKYIYKGFEKPTENSSAVLLQWHEKALAVGGLGSIIRVLTARKTV</sequence>
<dbReference type="Proteomes" id="UP000515203">
    <property type="component" value="Unplaced"/>
</dbReference>
<dbReference type="Gene3D" id="1.25.40.190">
    <property type="entry name" value="Actin-related protein 2/3 complex subunit 5"/>
    <property type="match status" value="1"/>
</dbReference>
<dbReference type="OrthoDB" id="429520at2759"/>
<comment type="similarity">
    <text evidence="2 5">Belongs to the ARPC5 family.</text>
</comment>
<evidence type="ECO:0000256" key="5">
    <source>
        <dbReference type="RuleBase" id="RU004301"/>
    </source>
</evidence>
<protein>
    <recommendedName>
        <fullName evidence="5">Actin-related protein 2/3 complex subunit 5</fullName>
    </recommendedName>
</protein>
<keyword evidence="4 5" id="KW-0206">Cytoskeleton</keyword>
<feature type="region of interest" description="Disordered" evidence="6">
    <location>
        <begin position="86"/>
        <end position="150"/>
    </location>
</feature>
<dbReference type="GO" id="GO:0034314">
    <property type="term" value="P:Arp2/3 complex-mediated actin nucleation"/>
    <property type="evidence" value="ECO:0007669"/>
    <property type="project" value="InterPro"/>
</dbReference>
<gene>
    <name evidence="8" type="primary">Arpc5l</name>
</gene>
<dbReference type="PANTHER" id="PTHR12644">
    <property type="entry name" value="ARP2/3 COMPLEX 16 KD SUBUNIT P16-ARC"/>
    <property type="match status" value="1"/>
</dbReference>
<evidence type="ECO:0000256" key="6">
    <source>
        <dbReference type="SAM" id="MobiDB-lite"/>
    </source>
</evidence>
<dbReference type="SUPFAM" id="SSF69103">
    <property type="entry name" value="Arp2/3 complex 16 kDa subunit ARPC5"/>
    <property type="match status" value="1"/>
</dbReference>
<feature type="compositionally biased region" description="Basic and acidic residues" evidence="6">
    <location>
        <begin position="90"/>
        <end position="104"/>
    </location>
</feature>
<evidence type="ECO:0000256" key="4">
    <source>
        <dbReference type="ARBA" id="ARBA00023212"/>
    </source>
</evidence>
<evidence type="ECO:0000256" key="3">
    <source>
        <dbReference type="ARBA" id="ARBA00022490"/>
    </source>
</evidence>
<dbReference type="CTD" id="81873"/>
<keyword evidence="7" id="KW-1185">Reference proteome</keyword>
<evidence type="ECO:0000256" key="1">
    <source>
        <dbReference type="ARBA" id="ARBA00004245"/>
    </source>
</evidence>
<proteinExistence type="inferred from homology"/>
<dbReference type="GeneID" id="101569529"/>
<name>A0A6P6DCM9_OCTDE</name>
<dbReference type="InterPro" id="IPR006789">
    <property type="entry name" value="ARPC5"/>
</dbReference>
<comment type="subcellular location">
    <subcellularLocation>
        <location evidence="1">Cytoplasm</location>
        <location evidence="1">Cytoskeleton</location>
    </subcellularLocation>
</comment>
<dbReference type="FunFam" id="1.25.40.190:FF:000006">
    <property type="entry name" value="Actin-related protein 2/3 complex subunit 5"/>
    <property type="match status" value="1"/>
</dbReference>